<dbReference type="SUPFAM" id="SSF52540">
    <property type="entry name" value="P-loop containing nucleoside triphosphate hydrolases"/>
    <property type="match status" value="1"/>
</dbReference>
<keyword evidence="1" id="KW-0547">Nucleotide-binding</keyword>
<dbReference type="RefSeq" id="XP_070868308.1">
    <property type="nucleotide sequence ID" value="XM_071007963.1"/>
</dbReference>
<dbReference type="Gene3D" id="1.10.1580.10">
    <property type="match status" value="1"/>
</dbReference>
<feature type="region of interest" description="Disordered" evidence="3">
    <location>
        <begin position="303"/>
        <end position="325"/>
    </location>
</feature>
<sequence length="439" mass="45945">MTPPSAPPTAQAAAKAAVAFTAARAPFRPRQRFDVSSDIPRSFFLGHHHAGLARMKQTLATVGLIIECRDFRVPITSWNPLLEQSLAPSFSSSSSSSSASVYNPSDRQRIIVYTHRDLGPDEPARGAGSAARRGATLSDVLFTSAAGGAAGTSGAGPLLSAIKDVARARDSLTGLRCLVVGMPNAGKSTLLNALRRRGMGAGAAKVAKTGAQPGVTRKLSSPVRIVPGEDSAAAAAAAGSGRGVFLVDTPGVFIPYVTDPEKMLKLALVGCVRDGIVPRDILADYLLYQLNRVRDFGVSSFSSSSSSSDADAAAFSPPEEQDGQPPLYIARLRLPGPTNDVTEFLTAAATRFGKLSKGGRPDLDAAAEWAVQEFRRGGLGKVLMDDVTPEALARAADELASMAAGEDGAPMSLSQARKREKEARKARRLARGGGIEEHE</sequence>
<dbReference type="PRINTS" id="PR00326">
    <property type="entry name" value="GTP1OBG"/>
</dbReference>
<dbReference type="InterPro" id="IPR006073">
    <property type="entry name" value="GTP-bd"/>
</dbReference>
<evidence type="ECO:0000256" key="3">
    <source>
        <dbReference type="SAM" id="MobiDB-lite"/>
    </source>
</evidence>
<dbReference type="PANTHER" id="PTHR45782">
    <property type="entry name" value="MITOCHONDRIAL RIBOSOME-ASSOCIATED GTPASE 1"/>
    <property type="match status" value="1"/>
</dbReference>
<evidence type="ECO:0000259" key="4">
    <source>
        <dbReference type="Pfam" id="PF01926"/>
    </source>
</evidence>
<dbReference type="Pfam" id="PF01926">
    <property type="entry name" value="MMR_HSR1"/>
    <property type="match status" value="1"/>
</dbReference>
<dbReference type="Gene3D" id="3.40.50.300">
    <property type="entry name" value="P-loop containing nucleotide triphosphate hydrolases"/>
    <property type="match status" value="1"/>
</dbReference>
<keyword evidence="6" id="KW-1185">Reference proteome</keyword>
<dbReference type="InterPro" id="IPR023179">
    <property type="entry name" value="GTP-bd_ortho_bundle_sf"/>
</dbReference>
<feature type="region of interest" description="Disordered" evidence="3">
    <location>
        <begin position="403"/>
        <end position="439"/>
    </location>
</feature>
<name>A0ABR4DHS1_9PEZI</name>
<evidence type="ECO:0000313" key="5">
    <source>
        <dbReference type="EMBL" id="KAL2269584.1"/>
    </source>
</evidence>
<protein>
    <recommendedName>
        <fullName evidence="4">G domain-containing protein</fullName>
    </recommendedName>
</protein>
<feature type="domain" description="G" evidence="4">
    <location>
        <begin position="177"/>
        <end position="254"/>
    </location>
</feature>
<accession>A0ABR4DHS1</accession>
<dbReference type="PANTHER" id="PTHR45782:SF4">
    <property type="entry name" value="MITOCHONDRIAL RIBOSOME-ASSOCIATED GTPASE 1"/>
    <property type="match status" value="1"/>
</dbReference>
<reference evidence="5 6" key="1">
    <citation type="journal article" date="2024" name="Commun. Biol.">
        <title>Comparative genomic analysis of thermophilic fungi reveals convergent evolutionary adaptations and gene losses.</title>
        <authorList>
            <person name="Steindorff A.S."/>
            <person name="Aguilar-Pontes M.V."/>
            <person name="Robinson A.J."/>
            <person name="Andreopoulos B."/>
            <person name="LaButti K."/>
            <person name="Kuo A."/>
            <person name="Mondo S."/>
            <person name="Riley R."/>
            <person name="Otillar R."/>
            <person name="Haridas S."/>
            <person name="Lipzen A."/>
            <person name="Grimwood J."/>
            <person name="Schmutz J."/>
            <person name="Clum A."/>
            <person name="Reid I.D."/>
            <person name="Moisan M.C."/>
            <person name="Butler G."/>
            <person name="Nguyen T.T.M."/>
            <person name="Dewar K."/>
            <person name="Conant G."/>
            <person name="Drula E."/>
            <person name="Henrissat B."/>
            <person name="Hansel C."/>
            <person name="Singer S."/>
            <person name="Hutchinson M.I."/>
            <person name="de Vries R.P."/>
            <person name="Natvig D.O."/>
            <person name="Powell A.J."/>
            <person name="Tsang A."/>
            <person name="Grigoriev I.V."/>
        </authorList>
    </citation>
    <scope>NUCLEOTIDE SEQUENCE [LARGE SCALE GENOMIC DNA]</scope>
    <source>
        <strain evidence="5 6">ATCC 22073</strain>
    </source>
</reference>
<evidence type="ECO:0000256" key="2">
    <source>
        <dbReference type="ARBA" id="ARBA00023134"/>
    </source>
</evidence>
<dbReference type="Proteomes" id="UP001600064">
    <property type="component" value="Unassembled WGS sequence"/>
</dbReference>
<proteinExistence type="predicted"/>
<dbReference type="EMBL" id="JAZGUE010000002">
    <property type="protein sequence ID" value="KAL2269584.1"/>
    <property type="molecule type" value="Genomic_DNA"/>
</dbReference>
<dbReference type="InterPro" id="IPR027417">
    <property type="entry name" value="P-loop_NTPase"/>
</dbReference>
<evidence type="ECO:0000313" key="6">
    <source>
        <dbReference type="Proteomes" id="UP001600064"/>
    </source>
</evidence>
<evidence type="ECO:0000256" key="1">
    <source>
        <dbReference type="ARBA" id="ARBA00022741"/>
    </source>
</evidence>
<comment type="caution">
    <text evidence="5">The sequence shown here is derived from an EMBL/GenBank/DDBJ whole genome shotgun (WGS) entry which is preliminary data.</text>
</comment>
<feature type="compositionally biased region" description="Low complexity" evidence="3">
    <location>
        <begin position="303"/>
        <end position="316"/>
    </location>
</feature>
<keyword evidence="2" id="KW-0342">GTP-binding</keyword>
<gene>
    <name evidence="5" type="ORF">VTJ83DRAFT_1768</name>
</gene>
<dbReference type="GeneID" id="98122607"/>
<organism evidence="5 6">
    <name type="scientific">Remersonia thermophila</name>
    <dbReference type="NCBI Taxonomy" id="72144"/>
    <lineage>
        <taxon>Eukaryota</taxon>
        <taxon>Fungi</taxon>
        <taxon>Dikarya</taxon>
        <taxon>Ascomycota</taxon>
        <taxon>Pezizomycotina</taxon>
        <taxon>Sordariomycetes</taxon>
        <taxon>Sordariomycetidae</taxon>
        <taxon>Sordariales</taxon>
        <taxon>Sordariales incertae sedis</taxon>
        <taxon>Remersonia</taxon>
    </lineage>
</organism>